<dbReference type="InterPro" id="IPR029034">
    <property type="entry name" value="Cystine-knot_cytokine"/>
</dbReference>
<organism evidence="1">
    <name type="scientific">Nothobranchius kadleci</name>
    <name type="common">African annual killifish</name>
    <dbReference type="NCBI Taxonomy" id="1051664"/>
    <lineage>
        <taxon>Eukaryota</taxon>
        <taxon>Metazoa</taxon>
        <taxon>Chordata</taxon>
        <taxon>Craniata</taxon>
        <taxon>Vertebrata</taxon>
        <taxon>Euteleostomi</taxon>
        <taxon>Actinopterygii</taxon>
        <taxon>Neopterygii</taxon>
        <taxon>Teleostei</taxon>
        <taxon>Neoteleostei</taxon>
        <taxon>Acanthomorphata</taxon>
        <taxon>Ovalentaria</taxon>
        <taxon>Atherinomorphae</taxon>
        <taxon>Cyprinodontiformes</taxon>
        <taxon>Nothobranchiidae</taxon>
        <taxon>Nothobranchius</taxon>
    </lineage>
</organism>
<dbReference type="SUPFAM" id="SSF57501">
    <property type="entry name" value="Cystine-knot cytokines"/>
    <property type="match status" value="1"/>
</dbReference>
<reference evidence="1" key="2">
    <citation type="submission" date="2016-06" db="EMBL/GenBank/DDBJ databases">
        <title>The genome of a short-lived fish provides insights into sex chromosome evolution and the genetic control of aging.</title>
        <authorList>
            <person name="Reichwald K."/>
            <person name="Felder M."/>
            <person name="Petzold A."/>
            <person name="Koch P."/>
            <person name="Groth M."/>
            <person name="Platzer M."/>
        </authorList>
    </citation>
    <scope>NUCLEOTIDE SEQUENCE</scope>
    <source>
        <tissue evidence="1">Brain</tissue>
    </source>
</reference>
<accession>A0A1A8BYF6</accession>
<reference evidence="1" key="1">
    <citation type="submission" date="2016-05" db="EMBL/GenBank/DDBJ databases">
        <authorList>
            <person name="Lavstsen T."/>
            <person name="Jespersen J.S."/>
        </authorList>
    </citation>
    <scope>NUCLEOTIDE SEQUENCE</scope>
    <source>
        <tissue evidence="1">Brain</tissue>
    </source>
</reference>
<protein>
    <submittedName>
        <fullName evidence="1">Interleukin 17a/f1</fullName>
    </submittedName>
</protein>
<sequence length="148" mass="16365">MHLTAFLVSVSQNLKMSGGTLGYCVVVPQVCVHVSVQVFLGLVGKVRPMPCGEDCYHANRRETQYFKHVSDLWNSSVAPWTLQNRPNVGGLYGSIQEAVCTTCQIENMIAKPIKVQISVLRRIAAGTDHIWCRCPTEVTVGCTCVRKQ</sequence>
<dbReference type="Gene3D" id="2.10.90.10">
    <property type="entry name" value="Cystine-knot cytokines"/>
    <property type="match status" value="1"/>
</dbReference>
<name>A0A1A8BYF6_NOTKA</name>
<dbReference type="AlphaFoldDB" id="A0A1A8BYF6"/>
<dbReference type="EMBL" id="HADZ01008338">
    <property type="protein sequence ID" value="SBP72279.1"/>
    <property type="molecule type" value="Transcribed_RNA"/>
</dbReference>
<gene>
    <name evidence="1" type="primary">IL17A</name>
    <name evidence="1" type="synonym">F1</name>
</gene>
<proteinExistence type="predicted"/>
<evidence type="ECO:0000313" key="1">
    <source>
        <dbReference type="EMBL" id="SBP72279.1"/>
    </source>
</evidence>